<feature type="repeat" description="TPR" evidence="6">
    <location>
        <begin position="274"/>
        <end position="307"/>
    </location>
</feature>
<dbReference type="PANTHER" id="PTHR46630:SF1">
    <property type="entry name" value="TETRATRICOPEPTIDE REPEAT PROTEIN 29"/>
    <property type="match status" value="1"/>
</dbReference>
<dbReference type="OrthoDB" id="2991476at2"/>
<dbReference type="STRING" id="1048340.SAMN05444487_11857"/>
<gene>
    <name evidence="8" type="ORF">SAMN05444487_11857</name>
</gene>
<dbReference type="PANTHER" id="PTHR46630">
    <property type="entry name" value="TETRATRICOPEPTIDE REPEAT PROTEIN 29"/>
    <property type="match status" value="1"/>
</dbReference>
<dbReference type="Gene3D" id="1.10.260.40">
    <property type="entry name" value="lambda repressor-like DNA-binding domains"/>
    <property type="match status" value="1"/>
</dbReference>
<evidence type="ECO:0000313" key="9">
    <source>
        <dbReference type="Proteomes" id="UP000198534"/>
    </source>
</evidence>
<name>A0A1H3BVZ7_9BACL</name>
<dbReference type="GO" id="GO:0003677">
    <property type="term" value="F:DNA binding"/>
    <property type="evidence" value="ECO:0007669"/>
    <property type="project" value="InterPro"/>
</dbReference>
<evidence type="ECO:0000256" key="4">
    <source>
        <dbReference type="ARBA" id="ARBA00022803"/>
    </source>
</evidence>
<feature type="domain" description="HTH cro/C1-type" evidence="7">
    <location>
        <begin position="12"/>
        <end position="65"/>
    </location>
</feature>
<dbReference type="Pfam" id="PF13424">
    <property type="entry name" value="TPR_12"/>
    <property type="match status" value="1"/>
</dbReference>
<organism evidence="8 9">
    <name type="scientific">Marininema mesophilum</name>
    <dbReference type="NCBI Taxonomy" id="1048340"/>
    <lineage>
        <taxon>Bacteria</taxon>
        <taxon>Bacillati</taxon>
        <taxon>Bacillota</taxon>
        <taxon>Bacilli</taxon>
        <taxon>Bacillales</taxon>
        <taxon>Thermoactinomycetaceae</taxon>
        <taxon>Marininema</taxon>
    </lineage>
</organism>
<dbReference type="RefSeq" id="WP_143035071.1">
    <property type="nucleotide sequence ID" value="NZ_FNNQ01000018.1"/>
</dbReference>
<dbReference type="GO" id="GO:0005737">
    <property type="term" value="C:cytoplasm"/>
    <property type="evidence" value="ECO:0007669"/>
    <property type="project" value="UniProtKB-SubCell"/>
</dbReference>
<keyword evidence="9" id="KW-1185">Reference proteome</keyword>
<dbReference type="PROSITE" id="PS50005">
    <property type="entry name" value="TPR"/>
    <property type="match status" value="2"/>
</dbReference>
<comment type="similarity">
    <text evidence="5">Belongs to the Rap family.</text>
</comment>
<dbReference type="SMART" id="SM00028">
    <property type="entry name" value="TPR"/>
    <property type="match status" value="5"/>
</dbReference>
<evidence type="ECO:0000259" key="7">
    <source>
        <dbReference type="PROSITE" id="PS50943"/>
    </source>
</evidence>
<evidence type="ECO:0000313" key="8">
    <source>
        <dbReference type="EMBL" id="SDX46150.1"/>
    </source>
</evidence>
<reference evidence="8 9" key="1">
    <citation type="submission" date="2016-10" db="EMBL/GenBank/DDBJ databases">
        <authorList>
            <person name="de Groot N.N."/>
        </authorList>
    </citation>
    <scope>NUCLEOTIDE SEQUENCE [LARGE SCALE GENOMIC DNA]</scope>
    <source>
        <strain evidence="8 9">DSM 45610</strain>
    </source>
</reference>
<dbReference type="InterPro" id="IPR001387">
    <property type="entry name" value="Cro/C1-type_HTH"/>
</dbReference>
<feature type="repeat" description="TPR" evidence="6">
    <location>
        <begin position="316"/>
        <end position="349"/>
    </location>
</feature>
<dbReference type="InterPro" id="IPR019734">
    <property type="entry name" value="TPR_rpt"/>
</dbReference>
<dbReference type="CDD" id="cd00093">
    <property type="entry name" value="HTH_XRE"/>
    <property type="match status" value="1"/>
</dbReference>
<evidence type="ECO:0000256" key="5">
    <source>
        <dbReference type="ARBA" id="ARBA00038253"/>
    </source>
</evidence>
<dbReference type="SUPFAM" id="SSF48452">
    <property type="entry name" value="TPR-like"/>
    <property type="match status" value="2"/>
</dbReference>
<dbReference type="Pfam" id="PF13181">
    <property type="entry name" value="TPR_8"/>
    <property type="match status" value="1"/>
</dbReference>
<dbReference type="PROSITE" id="PS50943">
    <property type="entry name" value="HTH_CROC1"/>
    <property type="match status" value="1"/>
</dbReference>
<evidence type="ECO:0000256" key="6">
    <source>
        <dbReference type="PROSITE-ProRule" id="PRU00339"/>
    </source>
</evidence>
<evidence type="ECO:0000256" key="2">
    <source>
        <dbReference type="ARBA" id="ARBA00022490"/>
    </source>
</evidence>
<evidence type="ECO:0000256" key="1">
    <source>
        <dbReference type="ARBA" id="ARBA00004496"/>
    </source>
</evidence>
<dbReference type="SMART" id="SM00530">
    <property type="entry name" value="HTH_XRE"/>
    <property type="match status" value="1"/>
</dbReference>
<protein>
    <submittedName>
        <fullName evidence="8">Tetratricopeptide repeat-containing protein</fullName>
    </submittedName>
</protein>
<keyword evidence="2" id="KW-0963">Cytoplasm</keyword>
<dbReference type="InterPro" id="IPR051476">
    <property type="entry name" value="Bac_ResReg_Asp_Phosphatase"/>
</dbReference>
<keyword evidence="4 6" id="KW-0802">TPR repeat</keyword>
<keyword evidence="3" id="KW-0677">Repeat</keyword>
<evidence type="ECO:0000256" key="3">
    <source>
        <dbReference type="ARBA" id="ARBA00022737"/>
    </source>
</evidence>
<sequence>MESEFEKIGCLIRSERNKQGLTLDNLADNNISKATISNIERGFSNVSKELVNYLADKLGINLEYVSELFIKEKNELINTEITLMNIDCLRESNLIQEALLELEELDISNSHPQASYYNYIAGKCHLKNGNWVKAEKHLQNCIRLDDQSNNIAAASYAELGLVYYNQNVLDKALQVTNYGLTNFIDNNTRTYVKYVLIRNKAFYLTQLGCIGEAFETVYEQWKNINNIDHAETKVSFYWLRADLSRRLGMEEQAINYCIQGLEIARANKLFYSIFDFWSLLGAVYLSTKEWDQAEVYLNKAMSLKDKISKEDEDKIITAYARLGNLYLAKGQLNMAEEFIEKSVKMAENSNNTTRLTFSLLTLSDYLISQQKFSNAISILDRVRNISISHGLKQIEHQSLLKLAECYEQENNEKEFQKTMKQLFKVQRGNILEEVCI</sequence>
<dbReference type="AlphaFoldDB" id="A0A1H3BVZ7"/>
<accession>A0A1H3BVZ7</accession>
<dbReference type="Pfam" id="PF01381">
    <property type="entry name" value="HTH_3"/>
    <property type="match status" value="1"/>
</dbReference>
<dbReference type="Gene3D" id="1.25.40.10">
    <property type="entry name" value="Tetratricopeptide repeat domain"/>
    <property type="match status" value="2"/>
</dbReference>
<dbReference type="InterPro" id="IPR011990">
    <property type="entry name" value="TPR-like_helical_dom_sf"/>
</dbReference>
<proteinExistence type="inferred from homology"/>
<dbReference type="InterPro" id="IPR010982">
    <property type="entry name" value="Lambda_DNA-bd_dom_sf"/>
</dbReference>
<dbReference type="EMBL" id="FNNQ01000018">
    <property type="protein sequence ID" value="SDX46150.1"/>
    <property type="molecule type" value="Genomic_DNA"/>
</dbReference>
<dbReference type="Proteomes" id="UP000198534">
    <property type="component" value="Unassembled WGS sequence"/>
</dbReference>
<comment type="subcellular location">
    <subcellularLocation>
        <location evidence="1">Cytoplasm</location>
    </subcellularLocation>
</comment>
<dbReference type="SUPFAM" id="SSF47413">
    <property type="entry name" value="lambda repressor-like DNA-binding domains"/>
    <property type="match status" value="1"/>
</dbReference>